<dbReference type="GO" id="GO:0006281">
    <property type="term" value="P:DNA repair"/>
    <property type="evidence" value="ECO:0007669"/>
    <property type="project" value="UniProtKB-KW"/>
</dbReference>
<keyword evidence="7" id="KW-0067">ATP-binding</keyword>
<evidence type="ECO:0000256" key="3">
    <source>
        <dbReference type="ARBA" id="ARBA00022737"/>
    </source>
</evidence>
<dbReference type="GO" id="GO:0005524">
    <property type="term" value="F:ATP binding"/>
    <property type="evidence" value="ECO:0007669"/>
    <property type="project" value="UniProtKB-KW"/>
</dbReference>
<keyword evidence="3" id="KW-0677">Repeat</keyword>
<comment type="similarity">
    <text evidence="11">Belongs to the ABC transporter superfamily. UvrA family.</text>
</comment>
<evidence type="ECO:0000256" key="8">
    <source>
        <dbReference type="ARBA" id="ARBA00022881"/>
    </source>
</evidence>
<keyword evidence="8" id="KW-0267">Excision nuclease</keyword>
<evidence type="ECO:0000256" key="1">
    <source>
        <dbReference type="ARBA" id="ARBA00004496"/>
    </source>
</evidence>
<dbReference type="InterPro" id="IPR027417">
    <property type="entry name" value="P-loop_NTPase"/>
</dbReference>
<reference evidence="14" key="1">
    <citation type="journal article" date="2020" name="Sci. Rep.">
        <title>Plasmid diversity among genetically related Klebsiella pneumoniae blaKPC-2 and blaKPC-3 isolates collected in the Dutch national surveillance.</title>
        <authorList>
            <consortium name="Dutch CPE surveillance Study Group"/>
            <person name="Hendrickx A.P.A."/>
            <person name="Landman F."/>
            <person name="de Haan A."/>
            <person name="Borst D."/>
            <person name="Witteveen S."/>
            <person name="van Santen-Verheuvel M.G."/>
            <person name="van der Heide H.G.J."/>
            <person name="Schouls L.M."/>
        </authorList>
    </citation>
    <scope>NUCLEOTIDE SEQUENCE</scope>
    <source>
        <strain evidence="14">RIVM_C014947</strain>
    </source>
</reference>
<dbReference type="AlphaFoldDB" id="A0A7M1I0M0"/>
<dbReference type="EMBL" id="MT560064">
    <property type="protein sequence ID" value="QOQ32038.1"/>
    <property type="molecule type" value="Genomic_DNA"/>
</dbReference>
<dbReference type="GO" id="GO:0005737">
    <property type="term" value="C:cytoplasm"/>
    <property type="evidence" value="ECO:0007669"/>
    <property type="project" value="UniProtKB-SubCell"/>
</dbReference>
<keyword evidence="9" id="KW-0238">DNA-binding</keyword>
<dbReference type="GO" id="GO:0004518">
    <property type="term" value="F:nuclease activity"/>
    <property type="evidence" value="ECO:0007669"/>
    <property type="project" value="UniProtKB-KW"/>
</dbReference>
<accession>A0A7M1I0M0</accession>
<keyword evidence="6" id="KW-0228">DNA excision</keyword>
<evidence type="ECO:0000256" key="12">
    <source>
        <dbReference type="ARBA" id="ARBA00039316"/>
    </source>
</evidence>
<keyword evidence="5" id="KW-0227">DNA damage</keyword>
<comment type="subcellular location">
    <subcellularLocation>
        <location evidence="1">Cytoplasm</location>
    </subcellularLocation>
</comment>
<evidence type="ECO:0000256" key="7">
    <source>
        <dbReference type="ARBA" id="ARBA00022840"/>
    </source>
</evidence>
<proteinExistence type="inferred from homology"/>
<evidence type="ECO:0000256" key="9">
    <source>
        <dbReference type="ARBA" id="ARBA00023125"/>
    </source>
</evidence>
<dbReference type="Gene3D" id="3.40.50.300">
    <property type="entry name" value="P-loop containing nucleotide triphosphate hydrolases"/>
    <property type="match status" value="1"/>
</dbReference>
<sequence length="115" mass="12587">MAKKLFGYHPILTDDNNSVVIRGARENNLKEVDVSIPRNALVVFSGVSGSGKSSLAFGTIYAEAQRRYFESVAPTLVASLIRSGFRMWMPLTDCRQPLRFSNNAVPVTRAPLSAA</sequence>
<evidence type="ECO:0000256" key="5">
    <source>
        <dbReference type="ARBA" id="ARBA00022763"/>
    </source>
</evidence>
<organism evidence="14">
    <name type="scientific">Klebsiella pneumoniae</name>
    <dbReference type="NCBI Taxonomy" id="573"/>
    <lineage>
        <taxon>Bacteria</taxon>
        <taxon>Pseudomonadati</taxon>
        <taxon>Pseudomonadota</taxon>
        <taxon>Gammaproteobacteria</taxon>
        <taxon>Enterobacterales</taxon>
        <taxon>Enterobacteriaceae</taxon>
        <taxon>Klebsiella/Raoultella group</taxon>
        <taxon>Klebsiella</taxon>
        <taxon>Klebsiella pneumoniae complex</taxon>
    </lineage>
</organism>
<evidence type="ECO:0000256" key="10">
    <source>
        <dbReference type="ARBA" id="ARBA00023204"/>
    </source>
</evidence>
<evidence type="ECO:0000256" key="2">
    <source>
        <dbReference type="ARBA" id="ARBA00022490"/>
    </source>
</evidence>
<gene>
    <name evidence="14" type="ORF">PMIDBGBA_05333</name>
</gene>
<protein>
    <recommendedName>
        <fullName evidence="12">UvrABC system protein A</fullName>
    </recommendedName>
    <alternativeName>
        <fullName evidence="13">Excinuclease ABC subunit A</fullName>
    </alternativeName>
</protein>
<evidence type="ECO:0000313" key="14">
    <source>
        <dbReference type="EMBL" id="QOQ32038.1"/>
    </source>
</evidence>
<geneLocation type="plasmid" evidence="14">
    <name>pRIVM_C014947_1</name>
</geneLocation>
<evidence type="ECO:0000256" key="13">
    <source>
        <dbReference type="ARBA" id="ARBA00042156"/>
    </source>
</evidence>
<keyword evidence="2" id="KW-0963">Cytoplasm</keyword>
<keyword evidence="14" id="KW-0614">Plasmid</keyword>
<keyword evidence="10" id="KW-0234">DNA repair</keyword>
<dbReference type="GO" id="GO:0003677">
    <property type="term" value="F:DNA binding"/>
    <property type="evidence" value="ECO:0007669"/>
    <property type="project" value="UniProtKB-KW"/>
</dbReference>
<dbReference type="SUPFAM" id="SSF52540">
    <property type="entry name" value="P-loop containing nucleoside triphosphate hydrolases"/>
    <property type="match status" value="1"/>
</dbReference>
<evidence type="ECO:0000256" key="11">
    <source>
        <dbReference type="ARBA" id="ARBA00038000"/>
    </source>
</evidence>
<dbReference type="PANTHER" id="PTHR43152:SF1">
    <property type="entry name" value="UVRA PROTEIN"/>
    <property type="match status" value="1"/>
</dbReference>
<dbReference type="PANTHER" id="PTHR43152">
    <property type="entry name" value="UVRABC SYSTEM PROTEIN A"/>
    <property type="match status" value="1"/>
</dbReference>
<keyword evidence="4" id="KW-0547">Nucleotide-binding</keyword>
<name>A0A7M1I0M0_KLEPN</name>
<evidence type="ECO:0000256" key="4">
    <source>
        <dbReference type="ARBA" id="ARBA00022741"/>
    </source>
</evidence>
<evidence type="ECO:0000256" key="6">
    <source>
        <dbReference type="ARBA" id="ARBA00022769"/>
    </source>
</evidence>